<dbReference type="GO" id="GO:0008360">
    <property type="term" value="P:regulation of cell shape"/>
    <property type="evidence" value="ECO:0007669"/>
    <property type="project" value="UniProtKB-KW"/>
</dbReference>
<evidence type="ECO:0000256" key="15">
    <source>
        <dbReference type="ARBA" id="ARBA00023306"/>
    </source>
</evidence>
<evidence type="ECO:0000259" key="20">
    <source>
        <dbReference type="PROSITE" id="PS51387"/>
    </source>
</evidence>
<dbReference type="HAMAP" id="MF_00037">
    <property type="entry name" value="MurB"/>
    <property type="match status" value="1"/>
</dbReference>
<keyword evidence="15 19" id="KW-0131">Cell cycle</keyword>
<dbReference type="GO" id="GO:0008762">
    <property type="term" value="F:UDP-N-acetylmuramate dehydrogenase activity"/>
    <property type="evidence" value="ECO:0007669"/>
    <property type="project" value="UniProtKB-UniRule"/>
</dbReference>
<comment type="caution">
    <text evidence="21">The sequence shown here is derived from an EMBL/GenBank/DDBJ whole genome shotgun (WGS) entry which is preliminary data.</text>
</comment>
<dbReference type="Proteomes" id="UP000539642">
    <property type="component" value="Unassembled WGS sequence"/>
</dbReference>
<keyword evidence="7 19" id="KW-0963">Cytoplasm</keyword>
<dbReference type="InterPro" id="IPR036318">
    <property type="entry name" value="FAD-bd_PCMH-like_sf"/>
</dbReference>
<dbReference type="Gene3D" id="3.90.78.10">
    <property type="entry name" value="UDP-N-acetylenolpyruvoylglucosamine reductase, C-terminal domain"/>
    <property type="match status" value="1"/>
</dbReference>
<dbReference type="InterPro" id="IPR011601">
    <property type="entry name" value="MurB_C"/>
</dbReference>
<dbReference type="UniPathway" id="UPA00219"/>
<dbReference type="GO" id="GO:0071555">
    <property type="term" value="P:cell wall organization"/>
    <property type="evidence" value="ECO:0007669"/>
    <property type="project" value="UniProtKB-KW"/>
</dbReference>
<comment type="similarity">
    <text evidence="19">Belongs to the MurB family.</text>
</comment>
<dbReference type="EMBL" id="JACHEO010000005">
    <property type="protein sequence ID" value="MBB5347608.1"/>
    <property type="molecule type" value="Genomic_DNA"/>
</dbReference>
<evidence type="ECO:0000256" key="6">
    <source>
        <dbReference type="ARBA" id="ARBA00015188"/>
    </source>
</evidence>
<dbReference type="Pfam" id="PF01565">
    <property type="entry name" value="FAD_binding_4"/>
    <property type="match status" value="1"/>
</dbReference>
<dbReference type="InterPro" id="IPR036635">
    <property type="entry name" value="MurB_C_sf"/>
</dbReference>
<dbReference type="InterPro" id="IPR006094">
    <property type="entry name" value="Oxid_FAD_bind_N"/>
</dbReference>
<evidence type="ECO:0000256" key="18">
    <source>
        <dbReference type="ARBA" id="ARBA00048914"/>
    </source>
</evidence>
<feature type="active site" description="Proton donor" evidence="19">
    <location>
        <position position="232"/>
    </location>
</feature>
<comment type="function">
    <text evidence="2 19">Cell wall formation.</text>
</comment>
<dbReference type="GO" id="GO:0005829">
    <property type="term" value="C:cytosol"/>
    <property type="evidence" value="ECO:0007669"/>
    <property type="project" value="TreeGrafter"/>
</dbReference>
<keyword evidence="14 19" id="KW-0560">Oxidoreductase</keyword>
<evidence type="ECO:0000256" key="5">
    <source>
        <dbReference type="ARBA" id="ARBA00012518"/>
    </source>
</evidence>
<evidence type="ECO:0000256" key="16">
    <source>
        <dbReference type="ARBA" id="ARBA00023316"/>
    </source>
</evidence>
<evidence type="ECO:0000256" key="12">
    <source>
        <dbReference type="ARBA" id="ARBA00022960"/>
    </source>
</evidence>
<evidence type="ECO:0000313" key="21">
    <source>
        <dbReference type="EMBL" id="MBB5347608.1"/>
    </source>
</evidence>
<keyword evidence="11 19" id="KW-0521">NADP</keyword>
<evidence type="ECO:0000256" key="1">
    <source>
        <dbReference type="ARBA" id="ARBA00001974"/>
    </source>
</evidence>
<feature type="active site" evidence="19">
    <location>
        <position position="179"/>
    </location>
</feature>
<dbReference type="InterPro" id="IPR003170">
    <property type="entry name" value="MurB"/>
</dbReference>
<evidence type="ECO:0000256" key="10">
    <source>
        <dbReference type="ARBA" id="ARBA00022827"/>
    </source>
</evidence>
<dbReference type="EC" id="1.3.1.98" evidence="5 19"/>
<feature type="active site" evidence="19">
    <location>
        <position position="302"/>
    </location>
</feature>
<name>A0A840UY74_9BACT</name>
<evidence type="ECO:0000256" key="3">
    <source>
        <dbReference type="ARBA" id="ARBA00004496"/>
    </source>
</evidence>
<dbReference type="Pfam" id="PF02873">
    <property type="entry name" value="MurB_C"/>
    <property type="match status" value="1"/>
</dbReference>
<evidence type="ECO:0000256" key="19">
    <source>
        <dbReference type="HAMAP-Rule" id="MF_00037"/>
    </source>
</evidence>
<dbReference type="InterPro" id="IPR016167">
    <property type="entry name" value="FAD-bd_PCMH_sub1"/>
</dbReference>
<reference evidence="21 22" key="1">
    <citation type="submission" date="2020-08" db="EMBL/GenBank/DDBJ databases">
        <title>Genomic Encyclopedia of Type Strains, Phase IV (KMG-IV): sequencing the most valuable type-strain genomes for metagenomic binning, comparative biology and taxonomic classification.</title>
        <authorList>
            <person name="Goeker M."/>
        </authorList>
    </citation>
    <scope>NUCLEOTIDE SEQUENCE [LARGE SCALE GENOMIC DNA]</scope>
    <source>
        <strain evidence="21 22">DSM 28570</strain>
    </source>
</reference>
<accession>A0A840UY74</accession>
<dbReference type="InterPro" id="IPR016169">
    <property type="entry name" value="FAD-bd_PCMH_sub2"/>
</dbReference>
<proteinExistence type="inferred from homology"/>
<gene>
    <name evidence="19" type="primary">murB</name>
    <name evidence="21" type="ORF">HNQ81_001329</name>
</gene>
<protein>
    <recommendedName>
        <fullName evidence="6 19">UDP-N-acetylenolpyruvoylglucosamine reductase</fullName>
        <ecNumber evidence="5 19">1.3.1.98</ecNumber>
    </recommendedName>
    <alternativeName>
        <fullName evidence="17 19">UDP-N-acetylmuramate dehydrogenase</fullName>
    </alternativeName>
</protein>
<dbReference type="GO" id="GO:0051301">
    <property type="term" value="P:cell division"/>
    <property type="evidence" value="ECO:0007669"/>
    <property type="project" value="UniProtKB-KW"/>
</dbReference>
<dbReference type="PANTHER" id="PTHR21071:SF4">
    <property type="entry name" value="UDP-N-ACETYLENOLPYRUVOYLGLUCOSAMINE REDUCTASE"/>
    <property type="match status" value="1"/>
</dbReference>
<evidence type="ECO:0000256" key="4">
    <source>
        <dbReference type="ARBA" id="ARBA00004752"/>
    </source>
</evidence>
<keyword evidence="12 19" id="KW-0133">Cell shape</keyword>
<dbReference type="NCBIfam" id="TIGR00179">
    <property type="entry name" value="murB"/>
    <property type="match status" value="1"/>
</dbReference>
<organism evidence="21 22">
    <name type="scientific">Desulfoprunum benzoelyticum</name>
    <dbReference type="NCBI Taxonomy" id="1506996"/>
    <lineage>
        <taxon>Bacteria</taxon>
        <taxon>Pseudomonadati</taxon>
        <taxon>Thermodesulfobacteriota</taxon>
        <taxon>Desulfobulbia</taxon>
        <taxon>Desulfobulbales</taxon>
        <taxon>Desulfobulbaceae</taxon>
        <taxon>Desulfoprunum</taxon>
    </lineage>
</organism>
<evidence type="ECO:0000313" key="22">
    <source>
        <dbReference type="Proteomes" id="UP000539642"/>
    </source>
</evidence>
<keyword evidence="10 19" id="KW-0274">FAD</keyword>
<comment type="pathway">
    <text evidence="4 19">Cell wall biogenesis; peptidoglycan biosynthesis.</text>
</comment>
<dbReference type="GO" id="GO:0009252">
    <property type="term" value="P:peptidoglycan biosynthetic process"/>
    <property type="evidence" value="ECO:0007669"/>
    <property type="project" value="UniProtKB-UniRule"/>
</dbReference>
<evidence type="ECO:0000256" key="14">
    <source>
        <dbReference type="ARBA" id="ARBA00023002"/>
    </source>
</evidence>
<evidence type="ECO:0000256" key="8">
    <source>
        <dbReference type="ARBA" id="ARBA00022618"/>
    </source>
</evidence>
<comment type="cofactor">
    <cofactor evidence="1 19">
        <name>FAD</name>
        <dbReference type="ChEBI" id="CHEBI:57692"/>
    </cofactor>
</comment>
<keyword evidence="16 19" id="KW-0961">Cell wall biogenesis/degradation</keyword>
<evidence type="ECO:0000256" key="11">
    <source>
        <dbReference type="ARBA" id="ARBA00022857"/>
    </source>
</evidence>
<dbReference type="RefSeq" id="WP_183349512.1">
    <property type="nucleotide sequence ID" value="NZ_JACHEO010000005.1"/>
</dbReference>
<keyword evidence="13 19" id="KW-0573">Peptidoglycan synthesis</keyword>
<dbReference type="InterPro" id="IPR016166">
    <property type="entry name" value="FAD-bd_PCMH"/>
</dbReference>
<dbReference type="Gene3D" id="3.30.43.10">
    <property type="entry name" value="Uridine Diphospho-n-acetylenolpyruvylglucosamine Reductase, domain 2"/>
    <property type="match status" value="1"/>
</dbReference>
<dbReference type="SUPFAM" id="SSF56194">
    <property type="entry name" value="Uridine diphospho-N-Acetylenolpyruvylglucosamine reductase, MurB, C-terminal domain"/>
    <property type="match status" value="1"/>
</dbReference>
<evidence type="ECO:0000256" key="13">
    <source>
        <dbReference type="ARBA" id="ARBA00022984"/>
    </source>
</evidence>
<comment type="subcellular location">
    <subcellularLocation>
        <location evidence="3 19">Cytoplasm</location>
    </subcellularLocation>
</comment>
<evidence type="ECO:0000256" key="9">
    <source>
        <dbReference type="ARBA" id="ARBA00022630"/>
    </source>
</evidence>
<keyword evidence="9 19" id="KW-0285">Flavoprotein</keyword>
<comment type="catalytic activity">
    <reaction evidence="18 19">
        <text>UDP-N-acetyl-alpha-D-muramate + NADP(+) = UDP-N-acetyl-3-O-(1-carboxyvinyl)-alpha-D-glucosamine + NADPH + H(+)</text>
        <dbReference type="Rhea" id="RHEA:12248"/>
        <dbReference type="ChEBI" id="CHEBI:15378"/>
        <dbReference type="ChEBI" id="CHEBI:57783"/>
        <dbReference type="ChEBI" id="CHEBI:58349"/>
        <dbReference type="ChEBI" id="CHEBI:68483"/>
        <dbReference type="ChEBI" id="CHEBI:70757"/>
        <dbReference type="EC" id="1.3.1.98"/>
    </reaction>
</comment>
<keyword evidence="8 19" id="KW-0132">Cell division</keyword>
<feature type="domain" description="FAD-binding PCMH-type" evidence="20">
    <location>
        <begin position="31"/>
        <end position="203"/>
    </location>
</feature>
<dbReference type="Gene3D" id="3.30.465.10">
    <property type="match status" value="1"/>
</dbReference>
<dbReference type="NCBIfam" id="NF010480">
    <property type="entry name" value="PRK13905.1"/>
    <property type="match status" value="1"/>
</dbReference>
<dbReference type="AlphaFoldDB" id="A0A840UY74"/>
<dbReference type="PANTHER" id="PTHR21071">
    <property type="entry name" value="UDP-N-ACETYLENOLPYRUVOYLGLUCOSAMINE REDUCTASE"/>
    <property type="match status" value="1"/>
</dbReference>
<dbReference type="PROSITE" id="PS51387">
    <property type="entry name" value="FAD_PCMH"/>
    <property type="match status" value="1"/>
</dbReference>
<evidence type="ECO:0000256" key="7">
    <source>
        <dbReference type="ARBA" id="ARBA00022490"/>
    </source>
</evidence>
<evidence type="ECO:0000256" key="17">
    <source>
        <dbReference type="ARBA" id="ARBA00031026"/>
    </source>
</evidence>
<dbReference type="SUPFAM" id="SSF56176">
    <property type="entry name" value="FAD-binding/transporter-associated domain-like"/>
    <property type="match status" value="1"/>
</dbReference>
<keyword evidence="22" id="KW-1185">Reference proteome</keyword>
<sequence>MDPVIREELSRIMAEPVQWDCPLAGYTSFAIGGPAEALVKVQDRRELATLLEFLRRTGVPWRIIGKGTNILVRDEGFAGVIILLGDGFRQLEFGPCRSGRCVVAIGSGCSLAKAAMVCMDRGLTGLEFAGGIPGTVGGAVIMNAGAWGGEMAAVIRTVTVLDPDGEQILSRDRLHFGYRCWRDFPELCGRAVVVAVELGLMEDDPEEIRRRHAALQARRRAGQPSGQGNAGSFFKNPAHAGAGRLIEAAGLKGARIGGAMVSERHANFLVNTGGATAADVLALMRLVQEKVRQDSGVELEPEVHFL</sequence>
<evidence type="ECO:0000256" key="2">
    <source>
        <dbReference type="ARBA" id="ARBA00003921"/>
    </source>
</evidence>
<dbReference type="GO" id="GO:0071949">
    <property type="term" value="F:FAD binding"/>
    <property type="evidence" value="ECO:0007669"/>
    <property type="project" value="InterPro"/>
</dbReference>